<keyword evidence="3" id="KW-1185">Reference proteome</keyword>
<evidence type="ECO:0000313" key="2">
    <source>
        <dbReference type="EMBL" id="KAJ7017825.1"/>
    </source>
</evidence>
<accession>A0AAD6WMC8</accession>
<dbReference type="Proteomes" id="UP001218188">
    <property type="component" value="Unassembled WGS sequence"/>
</dbReference>
<organism evidence="2 3">
    <name type="scientific">Mycena alexandri</name>
    <dbReference type="NCBI Taxonomy" id="1745969"/>
    <lineage>
        <taxon>Eukaryota</taxon>
        <taxon>Fungi</taxon>
        <taxon>Dikarya</taxon>
        <taxon>Basidiomycota</taxon>
        <taxon>Agaricomycotina</taxon>
        <taxon>Agaricomycetes</taxon>
        <taxon>Agaricomycetidae</taxon>
        <taxon>Agaricales</taxon>
        <taxon>Marasmiineae</taxon>
        <taxon>Mycenaceae</taxon>
        <taxon>Mycena</taxon>
    </lineage>
</organism>
<feature type="compositionally biased region" description="Basic and acidic residues" evidence="1">
    <location>
        <begin position="1"/>
        <end position="10"/>
    </location>
</feature>
<sequence>MILPEDKGEKPAVSPSTPAYSPAYGGPHSNSDFAPSSTSPPSSISGPSSSLRPPPQWTSSSTDGSGPLFPPETHSQTHLPVKPAEASSLTRLPPANLPRVPFQPMFLLADGPSLRDGFPTVPPPSMQQPHPFALYDVNQTDWLQFLTDLRVVANLTPQDKVAASSVPILSAIPLVHIAVATAITHHLQRKKKWLASLLVDKWNHHFFHPRRIEVILMRGQSKLSGQSDQPVANLYTPQTVNFKPPPLTIADNKTSPSTDKTYRLFVVSMDA</sequence>
<gene>
    <name evidence="2" type="ORF">C8F04DRAFT_1405512</name>
</gene>
<name>A0AAD6WMC8_9AGAR</name>
<feature type="region of interest" description="Disordered" evidence="1">
    <location>
        <begin position="1"/>
        <end position="89"/>
    </location>
</feature>
<dbReference type="EMBL" id="JARJCM010000377">
    <property type="protein sequence ID" value="KAJ7017825.1"/>
    <property type="molecule type" value="Genomic_DNA"/>
</dbReference>
<protein>
    <submittedName>
        <fullName evidence="2">Uncharacterized protein</fullName>
    </submittedName>
</protein>
<proteinExistence type="predicted"/>
<evidence type="ECO:0000313" key="3">
    <source>
        <dbReference type="Proteomes" id="UP001218188"/>
    </source>
</evidence>
<dbReference type="AlphaFoldDB" id="A0AAD6WMC8"/>
<reference evidence="2" key="1">
    <citation type="submission" date="2023-03" db="EMBL/GenBank/DDBJ databases">
        <title>Massive genome expansion in bonnet fungi (Mycena s.s.) driven by repeated elements and novel gene families across ecological guilds.</title>
        <authorList>
            <consortium name="Lawrence Berkeley National Laboratory"/>
            <person name="Harder C.B."/>
            <person name="Miyauchi S."/>
            <person name="Viragh M."/>
            <person name="Kuo A."/>
            <person name="Thoen E."/>
            <person name="Andreopoulos B."/>
            <person name="Lu D."/>
            <person name="Skrede I."/>
            <person name="Drula E."/>
            <person name="Henrissat B."/>
            <person name="Morin E."/>
            <person name="Kohler A."/>
            <person name="Barry K."/>
            <person name="LaButti K."/>
            <person name="Morin E."/>
            <person name="Salamov A."/>
            <person name="Lipzen A."/>
            <person name="Mereny Z."/>
            <person name="Hegedus B."/>
            <person name="Baldrian P."/>
            <person name="Stursova M."/>
            <person name="Weitz H."/>
            <person name="Taylor A."/>
            <person name="Grigoriev I.V."/>
            <person name="Nagy L.G."/>
            <person name="Martin F."/>
            <person name="Kauserud H."/>
        </authorList>
    </citation>
    <scope>NUCLEOTIDE SEQUENCE</scope>
    <source>
        <strain evidence="2">CBHHK200</strain>
    </source>
</reference>
<dbReference type="InterPro" id="IPR028018">
    <property type="entry name" value="DUF4646"/>
</dbReference>
<feature type="compositionally biased region" description="Low complexity" evidence="1">
    <location>
        <begin position="31"/>
        <end position="51"/>
    </location>
</feature>
<comment type="caution">
    <text evidence="2">The sequence shown here is derived from an EMBL/GenBank/DDBJ whole genome shotgun (WGS) entry which is preliminary data.</text>
</comment>
<evidence type="ECO:0000256" key="1">
    <source>
        <dbReference type="SAM" id="MobiDB-lite"/>
    </source>
</evidence>
<dbReference type="Pfam" id="PF15496">
    <property type="entry name" value="DUF4646"/>
    <property type="match status" value="1"/>
</dbReference>